<dbReference type="RefSeq" id="WP_110472136.1">
    <property type="nucleotide sequence ID" value="NZ_QJSP01000018.1"/>
</dbReference>
<evidence type="ECO:0000313" key="1">
    <source>
        <dbReference type="EMBL" id="PYE13145.1"/>
    </source>
</evidence>
<dbReference type="OrthoDB" id="4578563at2"/>
<dbReference type="EMBL" id="QJSP01000018">
    <property type="protein sequence ID" value="PYE13145.1"/>
    <property type="molecule type" value="Genomic_DNA"/>
</dbReference>
<protein>
    <submittedName>
        <fullName evidence="1">Uncharacterized protein</fullName>
    </submittedName>
</protein>
<comment type="caution">
    <text evidence="1">The sequence shown here is derived from an EMBL/GenBank/DDBJ whole genome shotgun (WGS) entry which is preliminary data.</text>
</comment>
<proteinExistence type="predicted"/>
<organism evidence="1 2">
    <name type="scientific">Williamsia limnetica</name>
    <dbReference type="NCBI Taxonomy" id="882452"/>
    <lineage>
        <taxon>Bacteria</taxon>
        <taxon>Bacillati</taxon>
        <taxon>Actinomycetota</taxon>
        <taxon>Actinomycetes</taxon>
        <taxon>Mycobacteriales</taxon>
        <taxon>Nocardiaceae</taxon>
        <taxon>Williamsia</taxon>
    </lineage>
</organism>
<name>A0A318RBE8_WILLI</name>
<reference evidence="1 2" key="1">
    <citation type="submission" date="2018-06" db="EMBL/GenBank/DDBJ databases">
        <title>Genomic Encyclopedia of Type Strains, Phase IV (KMG-IV): sequencing the most valuable type-strain genomes for metagenomic binning, comparative biology and taxonomic classification.</title>
        <authorList>
            <person name="Goeker M."/>
        </authorList>
    </citation>
    <scope>NUCLEOTIDE SEQUENCE [LARGE SCALE GENOMIC DNA]</scope>
    <source>
        <strain evidence="1 2">DSM 45521</strain>
    </source>
</reference>
<evidence type="ECO:0000313" key="2">
    <source>
        <dbReference type="Proteomes" id="UP000247591"/>
    </source>
</evidence>
<dbReference type="Proteomes" id="UP000247591">
    <property type="component" value="Unassembled WGS sequence"/>
</dbReference>
<accession>A0A318RBE8</accession>
<sequence>MEVRKAIAAAAVTGGISLAALGIGTGTATADVTAAPGRAAVGQTSQVAPALGAVKRPDLETFDYRGHQVTPTFDERKQGWGFWFFGLWVPVVL</sequence>
<dbReference type="AlphaFoldDB" id="A0A318RBE8"/>
<keyword evidence="2" id="KW-1185">Reference proteome</keyword>
<gene>
    <name evidence="1" type="ORF">DFR67_11884</name>
</gene>